<organism evidence="3 4">
    <name type="scientific">Haliscomenobacter hydrossis (strain ATCC 27775 / DSM 1100 / LMG 10767 / O)</name>
    <dbReference type="NCBI Taxonomy" id="760192"/>
    <lineage>
        <taxon>Bacteria</taxon>
        <taxon>Pseudomonadati</taxon>
        <taxon>Bacteroidota</taxon>
        <taxon>Saprospiria</taxon>
        <taxon>Saprospirales</taxon>
        <taxon>Haliscomenobacteraceae</taxon>
        <taxon>Haliscomenobacter</taxon>
    </lineage>
</organism>
<dbReference type="OrthoDB" id="1493521at2"/>
<keyword evidence="2" id="KW-0472">Membrane</keyword>
<dbReference type="RefSeq" id="WP_013765484.1">
    <property type="nucleotide sequence ID" value="NC_015510.1"/>
</dbReference>
<dbReference type="KEGG" id="hhy:Halhy_3078"/>
<dbReference type="Proteomes" id="UP000008461">
    <property type="component" value="Chromosome"/>
</dbReference>
<sequence length="147" mass="17087">MSQSNKSDNPWKAIVGVAVIVVFLVGLFMLARFVFTLMYYLSPLMLIAALIIDHRVVTDYFKWIRDIFRRDNIAGVIIGILSVIGFPVLSAYFLARALLKKQVKKVKSEYERRRDGDLVEYEELQTDFPPRQTRKEEKSINDDDLVR</sequence>
<dbReference type="EMBL" id="CP002691">
    <property type="protein sequence ID" value="AEE50941.1"/>
    <property type="molecule type" value="Genomic_DNA"/>
</dbReference>
<dbReference type="AlphaFoldDB" id="F4KPK3"/>
<dbReference type="STRING" id="760192.Halhy_3078"/>
<feature type="transmembrane region" description="Helical" evidence="2">
    <location>
        <begin position="12"/>
        <end position="30"/>
    </location>
</feature>
<feature type="transmembrane region" description="Helical" evidence="2">
    <location>
        <begin position="73"/>
        <end position="95"/>
    </location>
</feature>
<feature type="compositionally biased region" description="Basic and acidic residues" evidence="1">
    <location>
        <begin position="133"/>
        <end position="147"/>
    </location>
</feature>
<reference key="2">
    <citation type="submission" date="2011-04" db="EMBL/GenBank/DDBJ databases">
        <title>Complete sequence of chromosome of Haliscomenobacter hydrossis DSM 1100.</title>
        <authorList>
            <consortium name="US DOE Joint Genome Institute (JGI-PGF)"/>
            <person name="Lucas S."/>
            <person name="Han J."/>
            <person name="Lapidus A."/>
            <person name="Bruce D."/>
            <person name="Goodwin L."/>
            <person name="Pitluck S."/>
            <person name="Peters L."/>
            <person name="Kyrpides N."/>
            <person name="Mavromatis K."/>
            <person name="Ivanova N."/>
            <person name="Ovchinnikova G."/>
            <person name="Pagani I."/>
            <person name="Daligault H."/>
            <person name="Detter J.C."/>
            <person name="Han C."/>
            <person name="Land M."/>
            <person name="Hauser L."/>
            <person name="Markowitz V."/>
            <person name="Cheng J.-F."/>
            <person name="Hugenholtz P."/>
            <person name="Woyke T."/>
            <person name="Wu D."/>
            <person name="Verbarg S."/>
            <person name="Frueling A."/>
            <person name="Brambilla E."/>
            <person name="Klenk H.-P."/>
            <person name="Eisen J.A."/>
        </authorList>
    </citation>
    <scope>NUCLEOTIDE SEQUENCE</scope>
    <source>
        <strain>DSM 1100</strain>
    </source>
</reference>
<evidence type="ECO:0000313" key="3">
    <source>
        <dbReference type="EMBL" id="AEE50941.1"/>
    </source>
</evidence>
<accession>F4KPK3</accession>
<keyword evidence="2" id="KW-0812">Transmembrane</keyword>
<proteinExistence type="predicted"/>
<gene>
    <name evidence="3" type="ordered locus">Halhy_3078</name>
</gene>
<keyword evidence="4" id="KW-1185">Reference proteome</keyword>
<name>F4KPK3_HALH1</name>
<dbReference type="HOGENOM" id="CLU_1765475_0_0_10"/>
<keyword evidence="2" id="KW-1133">Transmembrane helix</keyword>
<feature type="region of interest" description="Disordered" evidence="1">
    <location>
        <begin position="121"/>
        <end position="147"/>
    </location>
</feature>
<evidence type="ECO:0000313" key="4">
    <source>
        <dbReference type="Proteomes" id="UP000008461"/>
    </source>
</evidence>
<evidence type="ECO:0000256" key="1">
    <source>
        <dbReference type="SAM" id="MobiDB-lite"/>
    </source>
</evidence>
<reference evidence="3 4" key="1">
    <citation type="journal article" date="2011" name="Stand. Genomic Sci.">
        <title>Complete genome sequence of Haliscomenobacter hydrossis type strain (O).</title>
        <authorList>
            <consortium name="US DOE Joint Genome Institute (JGI-PGF)"/>
            <person name="Daligault H."/>
            <person name="Lapidus A."/>
            <person name="Zeytun A."/>
            <person name="Nolan M."/>
            <person name="Lucas S."/>
            <person name="Del Rio T.G."/>
            <person name="Tice H."/>
            <person name="Cheng J.F."/>
            <person name="Tapia R."/>
            <person name="Han C."/>
            <person name="Goodwin L."/>
            <person name="Pitluck S."/>
            <person name="Liolios K."/>
            <person name="Pagani I."/>
            <person name="Ivanova N."/>
            <person name="Huntemann M."/>
            <person name="Mavromatis K."/>
            <person name="Mikhailova N."/>
            <person name="Pati A."/>
            <person name="Chen A."/>
            <person name="Palaniappan K."/>
            <person name="Land M."/>
            <person name="Hauser L."/>
            <person name="Brambilla E.M."/>
            <person name="Rohde M."/>
            <person name="Verbarg S."/>
            <person name="Goker M."/>
            <person name="Bristow J."/>
            <person name="Eisen J.A."/>
            <person name="Markowitz V."/>
            <person name="Hugenholtz P."/>
            <person name="Kyrpides N.C."/>
            <person name="Klenk H.P."/>
            <person name="Woyke T."/>
        </authorList>
    </citation>
    <scope>NUCLEOTIDE SEQUENCE [LARGE SCALE GENOMIC DNA]</scope>
    <source>
        <strain evidence="4">ATCC 27775 / DSM 1100 / LMG 10767 / O</strain>
    </source>
</reference>
<protein>
    <submittedName>
        <fullName evidence="3">Uncharacterized protein</fullName>
    </submittedName>
</protein>
<evidence type="ECO:0000256" key="2">
    <source>
        <dbReference type="SAM" id="Phobius"/>
    </source>
</evidence>